<dbReference type="EMBL" id="BMAW01028504">
    <property type="protein sequence ID" value="GFU07695.1"/>
    <property type="molecule type" value="Genomic_DNA"/>
</dbReference>
<name>A0A8X6Q9R3_NEPPI</name>
<sequence>MRLIESKFDFVVAGSYSDESFNEGSFSPNHCFISKGHMDDVLNIDEIIFDVGFFRPHHDVLRSGNRARTLRVAFNWSQKTDVKISLHDVLSKGSVTHDKGSVPLCFVLENMLFSSAGTSVI</sequence>
<keyword evidence="2" id="KW-1185">Reference proteome</keyword>
<organism evidence="1 2">
    <name type="scientific">Nephila pilipes</name>
    <name type="common">Giant wood spider</name>
    <name type="synonym">Nephila maculata</name>
    <dbReference type="NCBI Taxonomy" id="299642"/>
    <lineage>
        <taxon>Eukaryota</taxon>
        <taxon>Metazoa</taxon>
        <taxon>Ecdysozoa</taxon>
        <taxon>Arthropoda</taxon>
        <taxon>Chelicerata</taxon>
        <taxon>Arachnida</taxon>
        <taxon>Araneae</taxon>
        <taxon>Araneomorphae</taxon>
        <taxon>Entelegynae</taxon>
        <taxon>Araneoidea</taxon>
        <taxon>Nephilidae</taxon>
        <taxon>Nephila</taxon>
    </lineage>
</organism>
<dbReference type="AlphaFoldDB" id="A0A8X6Q9R3"/>
<protein>
    <submittedName>
        <fullName evidence="1">Uncharacterized protein</fullName>
    </submittedName>
</protein>
<accession>A0A8X6Q9R3</accession>
<proteinExistence type="predicted"/>
<dbReference type="Proteomes" id="UP000887013">
    <property type="component" value="Unassembled WGS sequence"/>
</dbReference>
<reference evidence="1" key="1">
    <citation type="submission" date="2020-08" db="EMBL/GenBank/DDBJ databases">
        <title>Multicomponent nature underlies the extraordinary mechanical properties of spider dragline silk.</title>
        <authorList>
            <person name="Kono N."/>
            <person name="Nakamura H."/>
            <person name="Mori M."/>
            <person name="Yoshida Y."/>
            <person name="Ohtoshi R."/>
            <person name="Malay A.D."/>
            <person name="Moran D.A.P."/>
            <person name="Tomita M."/>
            <person name="Numata K."/>
            <person name="Arakawa K."/>
        </authorList>
    </citation>
    <scope>NUCLEOTIDE SEQUENCE</scope>
</reference>
<comment type="caution">
    <text evidence="1">The sequence shown here is derived from an EMBL/GenBank/DDBJ whole genome shotgun (WGS) entry which is preliminary data.</text>
</comment>
<evidence type="ECO:0000313" key="1">
    <source>
        <dbReference type="EMBL" id="GFU07695.1"/>
    </source>
</evidence>
<gene>
    <name evidence="1" type="ORF">NPIL_75191</name>
</gene>
<evidence type="ECO:0000313" key="2">
    <source>
        <dbReference type="Proteomes" id="UP000887013"/>
    </source>
</evidence>